<gene>
    <name evidence="4" type="primary">rplQ</name>
    <name evidence="6" type="ORF">X474_01660</name>
</gene>
<comment type="caution">
    <text evidence="6">The sequence shown here is derived from an EMBL/GenBank/DDBJ whole genome shotgun (WGS) entry which is preliminary data.</text>
</comment>
<dbReference type="EMBL" id="AZAC01000001">
    <property type="protein sequence ID" value="KIX15981.1"/>
    <property type="molecule type" value="Genomic_DNA"/>
</dbReference>
<proteinExistence type="inferred from homology"/>
<dbReference type="AlphaFoldDB" id="A0A0D2JK37"/>
<dbReference type="FunFam" id="3.90.1030.10:FF:000001">
    <property type="entry name" value="50S ribosomal protein L17"/>
    <property type="match status" value="1"/>
</dbReference>
<comment type="subunit">
    <text evidence="4">Part of the 50S ribosomal subunit. Contacts protein L32.</text>
</comment>
<dbReference type="Pfam" id="PF01196">
    <property type="entry name" value="Ribosomal_L17"/>
    <property type="match status" value="1"/>
</dbReference>
<dbReference type="FunCoup" id="A0A0D2JK37">
    <property type="interactions" value="667"/>
</dbReference>
<keyword evidence="2 4" id="KW-0689">Ribosomal protein</keyword>
<protein>
    <recommendedName>
        <fullName evidence="4">Large ribosomal subunit protein bL17</fullName>
    </recommendedName>
</protein>
<keyword evidence="3 4" id="KW-0687">Ribonucleoprotein</keyword>
<keyword evidence="7" id="KW-1185">Reference proteome</keyword>
<dbReference type="InterPro" id="IPR036373">
    <property type="entry name" value="Ribosomal_bL17_sf"/>
</dbReference>
<dbReference type="NCBIfam" id="TIGR00059">
    <property type="entry name" value="L17"/>
    <property type="match status" value="1"/>
</dbReference>
<dbReference type="PATRIC" id="fig|1429043.3.peg.346"/>
<dbReference type="HAMAP" id="MF_01368">
    <property type="entry name" value="Ribosomal_bL17"/>
    <property type="match status" value="1"/>
</dbReference>
<comment type="similarity">
    <text evidence="1 4 5">Belongs to the bacterial ribosomal protein bL17 family.</text>
</comment>
<dbReference type="STRING" id="1429043.X474_01660"/>
<dbReference type="InterPro" id="IPR000456">
    <property type="entry name" value="Ribosomal_bL17"/>
</dbReference>
<dbReference type="GO" id="GO:0003735">
    <property type="term" value="F:structural constituent of ribosome"/>
    <property type="evidence" value="ECO:0007669"/>
    <property type="project" value="InterPro"/>
</dbReference>
<evidence type="ECO:0000313" key="7">
    <source>
        <dbReference type="Proteomes" id="UP000032233"/>
    </source>
</evidence>
<accession>A0A0D2JK37</accession>
<evidence type="ECO:0000256" key="5">
    <source>
        <dbReference type="RuleBase" id="RU000660"/>
    </source>
</evidence>
<name>A0A0D2JK37_9BACT</name>
<dbReference type="Proteomes" id="UP000032233">
    <property type="component" value="Unassembled WGS sequence"/>
</dbReference>
<dbReference type="SUPFAM" id="SSF64263">
    <property type="entry name" value="Prokaryotic ribosomal protein L17"/>
    <property type="match status" value="1"/>
</dbReference>
<dbReference type="PROSITE" id="PS01167">
    <property type="entry name" value="RIBOSOMAL_L17"/>
    <property type="match status" value="1"/>
</dbReference>
<evidence type="ECO:0000256" key="3">
    <source>
        <dbReference type="ARBA" id="ARBA00023274"/>
    </source>
</evidence>
<reference evidence="6 7" key="1">
    <citation type="submission" date="2013-11" db="EMBL/GenBank/DDBJ databases">
        <title>Metagenomic analysis of a methanogenic consortium involved in long chain n-alkane degradation.</title>
        <authorList>
            <person name="Davidova I.A."/>
            <person name="Callaghan A.V."/>
            <person name="Wawrik B."/>
            <person name="Pruitt S."/>
            <person name="Marks C."/>
            <person name="Duncan K.E."/>
            <person name="Suflita J.M."/>
        </authorList>
    </citation>
    <scope>NUCLEOTIDE SEQUENCE [LARGE SCALE GENOMIC DNA]</scope>
    <source>
        <strain evidence="6 7">SPR</strain>
    </source>
</reference>
<dbReference type="Gene3D" id="3.90.1030.10">
    <property type="entry name" value="Ribosomal protein L17"/>
    <property type="match status" value="1"/>
</dbReference>
<dbReference type="GO" id="GO:0006412">
    <property type="term" value="P:translation"/>
    <property type="evidence" value="ECO:0007669"/>
    <property type="project" value="UniProtKB-UniRule"/>
</dbReference>
<sequence>MRHKRLSRRLSRTTAHRKAMMRNLVTSLFLHDRLETTLAKAKELRPVAEKMITLAKRGDLHARRQAESFIRSHTVCGKLFEDGKSRYQDRPGGYIRITHTRVRRGDAAPMAMVELVNAPAKEK</sequence>
<evidence type="ECO:0000256" key="1">
    <source>
        <dbReference type="ARBA" id="ARBA00008777"/>
    </source>
</evidence>
<dbReference type="RefSeq" id="WP_044346259.1">
    <property type="nucleotide sequence ID" value="NZ_AZAC01000001.1"/>
</dbReference>
<dbReference type="InterPro" id="IPR047859">
    <property type="entry name" value="Ribosomal_bL17_CS"/>
</dbReference>
<evidence type="ECO:0000313" key="6">
    <source>
        <dbReference type="EMBL" id="KIX15981.1"/>
    </source>
</evidence>
<dbReference type="InParanoid" id="A0A0D2JK37"/>
<dbReference type="PANTHER" id="PTHR14413">
    <property type="entry name" value="RIBOSOMAL PROTEIN L17"/>
    <property type="match status" value="1"/>
</dbReference>
<evidence type="ECO:0000256" key="4">
    <source>
        <dbReference type="HAMAP-Rule" id="MF_01368"/>
    </source>
</evidence>
<dbReference type="GO" id="GO:0022625">
    <property type="term" value="C:cytosolic large ribosomal subunit"/>
    <property type="evidence" value="ECO:0007669"/>
    <property type="project" value="TreeGrafter"/>
</dbReference>
<organism evidence="6 7">
    <name type="scientific">Dethiosulfatarculus sandiegensis</name>
    <dbReference type="NCBI Taxonomy" id="1429043"/>
    <lineage>
        <taxon>Bacteria</taxon>
        <taxon>Pseudomonadati</taxon>
        <taxon>Thermodesulfobacteriota</taxon>
        <taxon>Desulfarculia</taxon>
        <taxon>Desulfarculales</taxon>
        <taxon>Desulfarculaceae</taxon>
        <taxon>Dethiosulfatarculus</taxon>
    </lineage>
</organism>
<dbReference type="OrthoDB" id="9809073at2"/>
<evidence type="ECO:0000256" key="2">
    <source>
        <dbReference type="ARBA" id="ARBA00022980"/>
    </source>
</evidence>
<dbReference type="PANTHER" id="PTHR14413:SF16">
    <property type="entry name" value="LARGE RIBOSOMAL SUBUNIT PROTEIN BL17M"/>
    <property type="match status" value="1"/>
</dbReference>